<evidence type="ECO:0000313" key="4">
    <source>
        <dbReference type="WBParaSite" id="BTMF_0001770701-mRNA-1"/>
    </source>
</evidence>
<sequence length="136" mass="15389">MEKMREVKEREEQRKKRLPLKPLQPGVAASPLNRTVAIEGILKTGKQDLGVVDEIEKILEAGYLEGTERRTPRRTPRTRAGRAAMERQRSRVSEEHMSVLSGSSGASQLPTQYRIRRKGQPTLLVQVSYNSIILVL</sequence>
<gene>
    <name evidence="2" type="ORF">BTMF_LOCUS15671</name>
</gene>
<dbReference type="Proteomes" id="UP000280834">
    <property type="component" value="Unassembled WGS sequence"/>
</dbReference>
<evidence type="ECO:0000313" key="3">
    <source>
        <dbReference type="Proteomes" id="UP000280834"/>
    </source>
</evidence>
<protein>
    <submittedName>
        <fullName evidence="4">Shootin-1</fullName>
    </submittedName>
</protein>
<dbReference type="EMBL" id="UZAG01022936">
    <property type="protein sequence ID" value="VDO55211.1"/>
    <property type="molecule type" value="Genomic_DNA"/>
</dbReference>
<reference evidence="2 3" key="2">
    <citation type="submission" date="2018-11" db="EMBL/GenBank/DDBJ databases">
        <authorList>
            <consortium name="Pathogen Informatics"/>
        </authorList>
    </citation>
    <scope>NUCLEOTIDE SEQUENCE [LARGE SCALE GENOMIC DNA]</scope>
</reference>
<feature type="compositionally biased region" description="Basic residues" evidence="1">
    <location>
        <begin position="71"/>
        <end position="80"/>
    </location>
</feature>
<evidence type="ECO:0000256" key="1">
    <source>
        <dbReference type="SAM" id="MobiDB-lite"/>
    </source>
</evidence>
<reference evidence="4" key="1">
    <citation type="submission" date="2017-02" db="UniProtKB">
        <authorList>
            <consortium name="WormBaseParasite"/>
        </authorList>
    </citation>
    <scope>IDENTIFICATION</scope>
</reference>
<feature type="region of interest" description="Disordered" evidence="1">
    <location>
        <begin position="1"/>
        <end position="27"/>
    </location>
</feature>
<feature type="compositionally biased region" description="Basic and acidic residues" evidence="1">
    <location>
        <begin position="1"/>
        <end position="14"/>
    </location>
</feature>
<feature type="region of interest" description="Disordered" evidence="1">
    <location>
        <begin position="67"/>
        <end position="106"/>
    </location>
</feature>
<feature type="compositionally biased region" description="Basic and acidic residues" evidence="1">
    <location>
        <begin position="84"/>
        <end position="97"/>
    </location>
</feature>
<dbReference type="WBParaSite" id="BTMF_0001770701-mRNA-1">
    <property type="protein sequence ID" value="BTMF_0001770701-mRNA-1"/>
    <property type="gene ID" value="BTMF_0001770701"/>
</dbReference>
<evidence type="ECO:0000313" key="2">
    <source>
        <dbReference type="EMBL" id="VDO55211.1"/>
    </source>
</evidence>
<proteinExistence type="predicted"/>
<accession>A0A0R3RCD6</accession>
<dbReference type="STRING" id="42155.A0A0R3RCD6"/>
<organism evidence="4">
    <name type="scientific">Brugia timori</name>
    <dbReference type="NCBI Taxonomy" id="42155"/>
    <lineage>
        <taxon>Eukaryota</taxon>
        <taxon>Metazoa</taxon>
        <taxon>Ecdysozoa</taxon>
        <taxon>Nematoda</taxon>
        <taxon>Chromadorea</taxon>
        <taxon>Rhabditida</taxon>
        <taxon>Spirurina</taxon>
        <taxon>Spiruromorpha</taxon>
        <taxon>Filarioidea</taxon>
        <taxon>Onchocercidae</taxon>
        <taxon>Brugia</taxon>
    </lineage>
</organism>
<keyword evidence="3" id="KW-1185">Reference proteome</keyword>
<name>A0A0R3RCD6_9BILA</name>
<dbReference type="AlphaFoldDB" id="A0A0R3RCD6"/>